<dbReference type="Proteomes" id="UP001210865">
    <property type="component" value="Chromosome"/>
</dbReference>
<comment type="subcellular location">
    <subcellularLocation>
        <location evidence="1">Membrane</location>
        <topology evidence="1">Multi-pass membrane protein</topology>
    </subcellularLocation>
</comment>
<evidence type="ECO:0000259" key="7">
    <source>
        <dbReference type="PROSITE" id="PS50850"/>
    </source>
</evidence>
<feature type="region of interest" description="Disordered" evidence="5">
    <location>
        <begin position="1"/>
        <end position="20"/>
    </location>
</feature>
<dbReference type="Gene3D" id="1.20.1250.20">
    <property type="entry name" value="MFS general substrate transporter like domains"/>
    <property type="match status" value="1"/>
</dbReference>
<protein>
    <submittedName>
        <fullName evidence="8">MFS transporter</fullName>
    </submittedName>
</protein>
<feature type="transmembrane region" description="Helical" evidence="6">
    <location>
        <begin position="358"/>
        <end position="384"/>
    </location>
</feature>
<feature type="transmembrane region" description="Helical" evidence="6">
    <location>
        <begin position="126"/>
        <end position="149"/>
    </location>
</feature>
<dbReference type="EMBL" id="CP115174">
    <property type="protein sequence ID" value="WBO21295.1"/>
    <property type="molecule type" value="Genomic_DNA"/>
</dbReference>
<feature type="transmembrane region" description="Helical" evidence="6">
    <location>
        <begin position="272"/>
        <end position="293"/>
    </location>
</feature>
<evidence type="ECO:0000256" key="6">
    <source>
        <dbReference type="SAM" id="Phobius"/>
    </source>
</evidence>
<evidence type="ECO:0000256" key="1">
    <source>
        <dbReference type="ARBA" id="ARBA00004141"/>
    </source>
</evidence>
<dbReference type="InterPro" id="IPR036259">
    <property type="entry name" value="MFS_trans_sf"/>
</dbReference>
<feature type="transmembrane region" description="Helical" evidence="6">
    <location>
        <begin position="102"/>
        <end position="120"/>
    </location>
</feature>
<dbReference type="RefSeq" id="WP_270075944.1">
    <property type="nucleotide sequence ID" value="NZ_CP115174.1"/>
</dbReference>
<evidence type="ECO:0000256" key="3">
    <source>
        <dbReference type="ARBA" id="ARBA00022989"/>
    </source>
</evidence>
<dbReference type="InterPro" id="IPR020846">
    <property type="entry name" value="MFS_dom"/>
</dbReference>
<name>A0ABY7NIE9_9SPHN</name>
<feature type="transmembrane region" description="Helical" evidence="6">
    <location>
        <begin position="161"/>
        <end position="181"/>
    </location>
</feature>
<accession>A0ABY7NIE9</accession>
<feature type="transmembrane region" description="Helical" evidence="6">
    <location>
        <begin position="336"/>
        <end position="352"/>
    </location>
</feature>
<evidence type="ECO:0000256" key="5">
    <source>
        <dbReference type="SAM" id="MobiDB-lite"/>
    </source>
</evidence>
<dbReference type="PANTHER" id="PTHR23508:SF10">
    <property type="entry name" value="CARBOXYLIC ACID TRANSPORTER PROTEIN HOMOLOG"/>
    <property type="match status" value="1"/>
</dbReference>
<feature type="transmembrane region" description="Helical" evidence="6">
    <location>
        <begin position="396"/>
        <end position="420"/>
    </location>
</feature>
<organism evidence="8 9">
    <name type="scientific">Sphingomonas abietis</name>
    <dbReference type="NCBI Taxonomy" id="3012344"/>
    <lineage>
        <taxon>Bacteria</taxon>
        <taxon>Pseudomonadati</taxon>
        <taxon>Pseudomonadota</taxon>
        <taxon>Alphaproteobacteria</taxon>
        <taxon>Sphingomonadales</taxon>
        <taxon>Sphingomonadaceae</taxon>
        <taxon>Sphingomonas</taxon>
    </lineage>
</organism>
<feature type="transmembrane region" description="Helical" evidence="6">
    <location>
        <begin position="74"/>
        <end position="95"/>
    </location>
</feature>
<evidence type="ECO:0000313" key="8">
    <source>
        <dbReference type="EMBL" id="WBO21295.1"/>
    </source>
</evidence>
<feature type="transmembrane region" description="Helical" evidence="6">
    <location>
        <begin position="426"/>
        <end position="445"/>
    </location>
</feature>
<gene>
    <name evidence="8" type="ORF">PBT88_13990</name>
</gene>
<evidence type="ECO:0000256" key="4">
    <source>
        <dbReference type="ARBA" id="ARBA00023136"/>
    </source>
</evidence>
<feature type="transmembrane region" description="Helical" evidence="6">
    <location>
        <begin position="187"/>
        <end position="206"/>
    </location>
</feature>
<proteinExistence type="predicted"/>
<dbReference type="InterPro" id="IPR005828">
    <property type="entry name" value="MFS_sugar_transport-like"/>
</dbReference>
<keyword evidence="3 6" id="KW-1133">Transmembrane helix</keyword>
<dbReference type="Pfam" id="PF00083">
    <property type="entry name" value="Sugar_tr"/>
    <property type="match status" value="1"/>
</dbReference>
<dbReference type="PANTHER" id="PTHR23508">
    <property type="entry name" value="CARBOXYLIC ACID TRANSPORTER PROTEIN HOMOLOG"/>
    <property type="match status" value="1"/>
</dbReference>
<reference evidence="8 9" key="1">
    <citation type="submission" date="2022-12" db="EMBL/GenBank/DDBJ databases">
        <title>Sphingomonas abieness sp. nov., an endophytic bacterium isolated from Abies koreana.</title>
        <authorList>
            <person name="Jiang L."/>
            <person name="Lee J."/>
        </authorList>
    </citation>
    <scope>NUCLEOTIDE SEQUENCE [LARGE SCALE GENOMIC DNA]</scope>
    <source>
        <strain evidence="9">PAMB 00755</strain>
    </source>
</reference>
<keyword evidence="4 6" id="KW-0472">Membrane</keyword>
<dbReference type="SUPFAM" id="SSF103473">
    <property type="entry name" value="MFS general substrate transporter"/>
    <property type="match status" value="1"/>
</dbReference>
<feature type="transmembrane region" description="Helical" evidence="6">
    <location>
        <begin position="37"/>
        <end position="62"/>
    </location>
</feature>
<sequence length="476" mass="49857">MASVTPIPSGARSGAPPGVNAGPRLDRLPIARFHWRILGLISAGAFLDAFDVYLAGGVIAALKAAHFATLAQCATFLSATFLGMLIGAAIAGYLGDRLGRRYSYQFNLALFGFASVAAVFAPSMPFLILCRFVMGVGLGAELVVAAGTLGEFIPPSHRGRWGSIMGTIIGSGLLVATMIGFVVIPNLGWRVMFAIAGAGALLIWVLRKKMPESPRWLESVGRLDEAEALLREIEREVEAEKGPLPAPVDAPMAPLTSAPLSGLFAAGMRGRLIAATLTAVSINVSVYGFVAWLPTFLVSKGQTMVQSLGFTTMMSFGSIVGSLIAVAIADKVSRRTSLIGSGVLILLFGALYPNAEGAVALAVTGFLLVTSIYVLTAIGLFLYVPELFPTAYRLRGTGFAGMCARAASMVTPFLTVALFQRFGLEGVLAMVGVVLAMMMIAILTVRIETRGASLDEIAHNAEALPETVTLGLVGEG</sequence>
<evidence type="ECO:0000313" key="9">
    <source>
        <dbReference type="Proteomes" id="UP001210865"/>
    </source>
</evidence>
<feature type="transmembrane region" description="Helical" evidence="6">
    <location>
        <begin position="305"/>
        <end position="329"/>
    </location>
</feature>
<evidence type="ECO:0000256" key="2">
    <source>
        <dbReference type="ARBA" id="ARBA00022692"/>
    </source>
</evidence>
<keyword evidence="9" id="KW-1185">Reference proteome</keyword>
<dbReference type="PROSITE" id="PS50850">
    <property type="entry name" value="MFS"/>
    <property type="match status" value="1"/>
</dbReference>
<feature type="domain" description="Major facilitator superfamily (MFS) profile" evidence="7">
    <location>
        <begin position="37"/>
        <end position="450"/>
    </location>
</feature>
<keyword evidence="2 6" id="KW-0812">Transmembrane</keyword>
<dbReference type="CDD" id="cd17316">
    <property type="entry name" value="MFS_SV2_like"/>
    <property type="match status" value="1"/>
</dbReference>